<dbReference type="PANTHER" id="PTHR43804:SF9">
    <property type="entry name" value="PEPTIDE CHAIN RELEASE FACTOR HOMOLOG-RELATED"/>
    <property type="match status" value="1"/>
</dbReference>
<dbReference type="Proteomes" id="UP000238196">
    <property type="component" value="Unassembled WGS sequence"/>
</dbReference>
<dbReference type="InterPro" id="IPR000352">
    <property type="entry name" value="Pep_chain_release_fac_I"/>
</dbReference>
<dbReference type="Pfam" id="PF00472">
    <property type="entry name" value="RF-1"/>
    <property type="match status" value="1"/>
</dbReference>
<dbReference type="Gene3D" id="3.30.160.20">
    <property type="match status" value="1"/>
</dbReference>
<name>A0A2S5KMZ6_9PROT</name>
<proteinExistence type="inferred from homology"/>
<dbReference type="InterPro" id="IPR050057">
    <property type="entry name" value="Prokaryotic/Mito_RF"/>
</dbReference>
<comment type="caution">
    <text evidence="4">The sequence shown here is derived from an EMBL/GenBank/DDBJ whole genome shotgun (WGS) entry which is preliminary data.</text>
</comment>
<evidence type="ECO:0000313" key="4">
    <source>
        <dbReference type="EMBL" id="PPC76168.1"/>
    </source>
</evidence>
<feature type="region of interest" description="Disordered" evidence="2">
    <location>
        <begin position="108"/>
        <end position="144"/>
    </location>
</feature>
<dbReference type="InterPro" id="IPR045853">
    <property type="entry name" value="Pep_chain_release_fac_I_sf"/>
</dbReference>
<feature type="non-terminal residue" evidence="4">
    <location>
        <position position="1"/>
    </location>
</feature>
<sequence length="144" mass="16566">LDAMSWAQQWSGAMQWICESPYRPGHKRKNWFFSGQLFTLDEQHMDEQISYKACRASGPGGQHVNKTESAIQATHLQTGLTVHIASERSQHANKRLARALLLHKLAERQSEQQARQEQQRWSQHQEVQRGDAVRVFRGSGFKAE</sequence>
<dbReference type="OrthoDB" id="9815709at2"/>
<feature type="domain" description="Prokaryotic-type class I peptide chain release factors" evidence="3">
    <location>
        <begin position="55"/>
        <end position="71"/>
    </location>
</feature>
<dbReference type="GO" id="GO:0003747">
    <property type="term" value="F:translation release factor activity"/>
    <property type="evidence" value="ECO:0007669"/>
    <property type="project" value="InterPro"/>
</dbReference>
<reference evidence="4 5" key="1">
    <citation type="submission" date="2018-02" db="EMBL/GenBank/DDBJ databases">
        <title>novel marine gammaproteobacteria from coastal saline agro ecosystem.</title>
        <authorList>
            <person name="Krishnan R."/>
            <person name="Ramesh Kumar N."/>
        </authorList>
    </citation>
    <scope>NUCLEOTIDE SEQUENCE [LARGE SCALE GENOMIC DNA]</scope>
    <source>
        <strain evidence="4 5">228</strain>
    </source>
</reference>
<evidence type="ECO:0000256" key="1">
    <source>
        <dbReference type="ARBA" id="ARBA00010835"/>
    </source>
</evidence>
<evidence type="ECO:0000259" key="3">
    <source>
        <dbReference type="PROSITE" id="PS00745"/>
    </source>
</evidence>
<organism evidence="4 5">
    <name type="scientific">Proteobacteria bacterium 228</name>
    <dbReference type="NCBI Taxonomy" id="2083153"/>
    <lineage>
        <taxon>Bacteria</taxon>
        <taxon>Pseudomonadati</taxon>
        <taxon>Pseudomonadota</taxon>
    </lineage>
</organism>
<dbReference type="PROSITE" id="PS00745">
    <property type="entry name" value="RF_PROK_I"/>
    <property type="match status" value="1"/>
</dbReference>
<dbReference type="SUPFAM" id="SSF75620">
    <property type="entry name" value="Release factor"/>
    <property type="match status" value="1"/>
</dbReference>
<evidence type="ECO:0000256" key="2">
    <source>
        <dbReference type="SAM" id="MobiDB-lite"/>
    </source>
</evidence>
<accession>A0A2S5KMZ6</accession>
<comment type="similarity">
    <text evidence="1">Belongs to the prokaryotic/mitochondrial release factor family.</text>
</comment>
<dbReference type="AlphaFoldDB" id="A0A2S5KMZ6"/>
<protein>
    <submittedName>
        <fullName evidence="4">Peptide chain release factor H</fullName>
    </submittedName>
</protein>
<gene>
    <name evidence="4" type="ORF">C4K68_17375</name>
</gene>
<dbReference type="InterPro" id="IPR017509">
    <property type="entry name" value="PrfH"/>
</dbReference>
<feature type="compositionally biased region" description="Low complexity" evidence="2">
    <location>
        <begin position="111"/>
        <end position="125"/>
    </location>
</feature>
<evidence type="ECO:0000313" key="5">
    <source>
        <dbReference type="Proteomes" id="UP000238196"/>
    </source>
</evidence>
<dbReference type="NCBIfam" id="TIGR03072">
    <property type="entry name" value="release_prfH"/>
    <property type="match status" value="1"/>
</dbReference>
<dbReference type="EMBL" id="PRLP01000057">
    <property type="protein sequence ID" value="PPC76168.1"/>
    <property type="molecule type" value="Genomic_DNA"/>
</dbReference>
<dbReference type="PANTHER" id="PTHR43804">
    <property type="entry name" value="LD18447P"/>
    <property type="match status" value="1"/>
</dbReference>